<dbReference type="InterPro" id="IPR036875">
    <property type="entry name" value="Znf_CCHC_sf"/>
</dbReference>
<dbReference type="Pfam" id="PF00098">
    <property type="entry name" value="zf-CCHC"/>
    <property type="match status" value="1"/>
</dbReference>
<evidence type="ECO:0000313" key="4">
    <source>
        <dbReference type="Proteomes" id="UP001151760"/>
    </source>
</evidence>
<dbReference type="Gene3D" id="4.10.60.10">
    <property type="entry name" value="Zinc finger, CCHC-type"/>
    <property type="match status" value="1"/>
</dbReference>
<name>A0ABQ5A8S7_9ASTR</name>
<feature type="domain" description="CCHC-type" evidence="2">
    <location>
        <begin position="209"/>
        <end position="224"/>
    </location>
</feature>
<reference evidence="3" key="1">
    <citation type="journal article" date="2022" name="Int. J. Mol. Sci.">
        <title>Draft Genome of Tanacetum Coccineum: Genomic Comparison of Closely Related Tanacetum-Family Plants.</title>
        <authorList>
            <person name="Yamashiro T."/>
            <person name="Shiraishi A."/>
            <person name="Nakayama K."/>
            <person name="Satake H."/>
        </authorList>
    </citation>
    <scope>NUCLEOTIDE SEQUENCE</scope>
</reference>
<dbReference type="SMART" id="SM00343">
    <property type="entry name" value="ZnF_C2HC"/>
    <property type="match status" value="2"/>
</dbReference>
<dbReference type="InterPro" id="IPR032567">
    <property type="entry name" value="RTL1-rel"/>
</dbReference>
<keyword evidence="1" id="KW-0863">Zinc-finger</keyword>
<proteinExistence type="predicted"/>
<organism evidence="3 4">
    <name type="scientific">Tanacetum coccineum</name>
    <dbReference type="NCBI Taxonomy" id="301880"/>
    <lineage>
        <taxon>Eukaryota</taxon>
        <taxon>Viridiplantae</taxon>
        <taxon>Streptophyta</taxon>
        <taxon>Embryophyta</taxon>
        <taxon>Tracheophyta</taxon>
        <taxon>Spermatophyta</taxon>
        <taxon>Magnoliopsida</taxon>
        <taxon>eudicotyledons</taxon>
        <taxon>Gunneridae</taxon>
        <taxon>Pentapetalae</taxon>
        <taxon>asterids</taxon>
        <taxon>campanulids</taxon>
        <taxon>Asterales</taxon>
        <taxon>Asteraceae</taxon>
        <taxon>Asteroideae</taxon>
        <taxon>Anthemideae</taxon>
        <taxon>Anthemidinae</taxon>
        <taxon>Tanacetum</taxon>
    </lineage>
</organism>
<keyword evidence="3" id="KW-0808">Transferase</keyword>
<keyword evidence="3" id="KW-0695">RNA-directed DNA polymerase</keyword>
<reference evidence="3" key="2">
    <citation type="submission" date="2022-01" db="EMBL/GenBank/DDBJ databases">
        <authorList>
            <person name="Yamashiro T."/>
            <person name="Shiraishi A."/>
            <person name="Satake H."/>
            <person name="Nakayama K."/>
        </authorList>
    </citation>
    <scope>NUCLEOTIDE SEQUENCE</scope>
</reference>
<dbReference type="InterPro" id="IPR043128">
    <property type="entry name" value="Rev_trsase/Diguanyl_cyclase"/>
</dbReference>
<evidence type="ECO:0000259" key="2">
    <source>
        <dbReference type="PROSITE" id="PS50158"/>
    </source>
</evidence>
<keyword evidence="1" id="KW-0479">Metal-binding</keyword>
<dbReference type="Proteomes" id="UP001151760">
    <property type="component" value="Unassembled WGS sequence"/>
</dbReference>
<comment type="caution">
    <text evidence="3">The sequence shown here is derived from an EMBL/GenBank/DDBJ whole genome shotgun (WGS) entry which is preliminary data.</text>
</comment>
<evidence type="ECO:0000313" key="3">
    <source>
        <dbReference type="EMBL" id="GJS99024.1"/>
    </source>
</evidence>
<dbReference type="SUPFAM" id="SSF57756">
    <property type="entry name" value="Retrovirus zinc finger-like domains"/>
    <property type="match status" value="1"/>
</dbReference>
<dbReference type="InterPro" id="IPR001878">
    <property type="entry name" value="Znf_CCHC"/>
</dbReference>
<dbReference type="PANTHER" id="PTHR15503">
    <property type="entry name" value="LDOC1 RELATED"/>
    <property type="match status" value="1"/>
</dbReference>
<keyword evidence="4" id="KW-1185">Reference proteome</keyword>
<evidence type="ECO:0000256" key="1">
    <source>
        <dbReference type="PROSITE-ProRule" id="PRU00047"/>
    </source>
</evidence>
<sequence>MFPVWFRIDRITEIETTQRQLKTSQLVASGERASLVERIGSLRLEYLKVRAMLSIDRDQIDSLCWHMALSQEKFHQQSKNSLTTRSPSCGRALAAHDLTHAAKLLRLRTKAINSSDAIMEMAVSEIVKGKLEMEIQTRMEEDQVEKFIGGLPDNIQGNVIAAEPTRLQDVVRIANNLMDQKLKGYAVKNAENKKRIECKLHHEGPCTVRCRKCNKIGHLTWDCKVINSTTSTQRGQMVNQRVLTCFECGRQGHYRSDCPKLKIKTVEIRLETRMELVKQQEKLIGADRSFVSTTFSALLDITHDTLDVCEELYLTRIYEELVLQPWEPNLVLSKKKDESFRMCIDYHELNKLSVKNGYPLLRIDDLFDHLQGSRVKPND</sequence>
<dbReference type="InterPro" id="IPR043502">
    <property type="entry name" value="DNA/RNA_pol_sf"/>
</dbReference>
<gene>
    <name evidence="3" type="ORF">Tco_0820194</name>
</gene>
<dbReference type="PROSITE" id="PS50158">
    <property type="entry name" value="ZF_CCHC"/>
    <property type="match status" value="2"/>
</dbReference>
<dbReference type="Gene3D" id="3.10.10.10">
    <property type="entry name" value="HIV Type 1 Reverse Transcriptase, subunit A, domain 1"/>
    <property type="match status" value="1"/>
</dbReference>
<dbReference type="GO" id="GO:0003964">
    <property type="term" value="F:RNA-directed DNA polymerase activity"/>
    <property type="evidence" value="ECO:0007669"/>
    <property type="project" value="UniProtKB-KW"/>
</dbReference>
<keyword evidence="3" id="KW-0548">Nucleotidyltransferase</keyword>
<keyword evidence="1" id="KW-0862">Zinc</keyword>
<dbReference type="EMBL" id="BQNB010012087">
    <property type="protein sequence ID" value="GJS99024.1"/>
    <property type="molecule type" value="Genomic_DNA"/>
</dbReference>
<dbReference type="Gene3D" id="3.30.70.270">
    <property type="match status" value="1"/>
</dbReference>
<dbReference type="SUPFAM" id="SSF56672">
    <property type="entry name" value="DNA/RNA polymerases"/>
    <property type="match status" value="1"/>
</dbReference>
<feature type="domain" description="CCHC-type" evidence="2">
    <location>
        <begin position="245"/>
        <end position="260"/>
    </location>
</feature>
<accession>A0ABQ5A8S7</accession>
<protein>
    <submittedName>
        <fullName evidence="3">Reverse transcriptase domain-containing protein</fullName>
    </submittedName>
</protein>
<dbReference type="PANTHER" id="PTHR15503:SF45">
    <property type="entry name" value="RNA-DIRECTED DNA POLYMERASE HOMOLOG"/>
    <property type="match status" value="1"/>
</dbReference>